<protein>
    <submittedName>
        <fullName evidence="4">Uncharacterized protein</fullName>
    </submittedName>
</protein>
<feature type="compositionally biased region" description="Basic residues" evidence="1">
    <location>
        <begin position="122"/>
        <end position="131"/>
    </location>
</feature>
<dbReference type="Proteomes" id="UP000681720">
    <property type="component" value="Unassembled WGS sequence"/>
</dbReference>
<evidence type="ECO:0000313" key="7">
    <source>
        <dbReference type="EMBL" id="CAF4318586.1"/>
    </source>
</evidence>
<accession>A0A816LCN3</accession>
<feature type="region of interest" description="Disordered" evidence="1">
    <location>
        <begin position="120"/>
        <end position="153"/>
    </location>
</feature>
<gene>
    <name evidence="7" type="ORF">BYL167_LOCUS28192</name>
    <name evidence="3" type="ORF">CJN711_LOCUS19283</name>
    <name evidence="6" type="ORF">GIL414_LOCUS23887</name>
    <name evidence="2" type="ORF">KQP761_LOCUS4000</name>
    <name evidence="4" type="ORF">MBJ925_LOCUS3912</name>
    <name evidence="5" type="ORF">SMN809_LOCUS10308</name>
</gene>
<name>A0A816LCN3_9BILA</name>
<dbReference type="EMBL" id="CAJOBJ010027952">
    <property type="protein sequence ID" value="CAF4255838.1"/>
    <property type="molecule type" value="Genomic_DNA"/>
</dbReference>
<feature type="compositionally biased region" description="Polar residues" evidence="1">
    <location>
        <begin position="132"/>
        <end position="153"/>
    </location>
</feature>
<evidence type="ECO:0000313" key="2">
    <source>
        <dbReference type="EMBL" id="CAF1285482.1"/>
    </source>
</evidence>
<evidence type="ECO:0000313" key="6">
    <source>
        <dbReference type="EMBL" id="CAF4255838.1"/>
    </source>
</evidence>
<dbReference type="OrthoDB" id="10049951at2759"/>
<dbReference type="Proteomes" id="UP000663824">
    <property type="component" value="Unassembled WGS sequence"/>
</dbReference>
<dbReference type="Proteomes" id="UP000663834">
    <property type="component" value="Unassembled WGS sequence"/>
</dbReference>
<proteinExistence type="predicted"/>
<dbReference type="EMBL" id="CAJNOW010000628">
    <property type="protein sequence ID" value="CAF1285482.1"/>
    <property type="molecule type" value="Genomic_DNA"/>
</dbReference>
<dbReference type="Proteomes" id="UP000663855">
    <property type="component" value="Unassembled WGS sequence"/>
</dbReference>
<dbReference type="AlphaFoldDB" id="A0A816LCN3"/>
<evidence type="ECO:0000313" key="8">
    <source>
        <dbReference type="Proteomes" id="UP000663824"/>
    </source>
</evidence>
<evidence type="ECO:0000313" key="5">
    <source>
        <dbReference type="EMBL" id="CAF3970677.1"/>
    </source>
</evidence>
<evidence type="ECO:0000313" key="4">
    <source>
        <dbReference type="EMBL" id="CAF1929456.1"/>
    </source>
</evidence>
<organism evidence="4 8">
    <name type="scientific">Rotaria magnacalcarata</name>
    <dbReference type="NCBI Taxonomy" id="392030"/>
    <lineage>
        <taxon>Eukaryota</taxon>
        <taxon>Metazoa</taxon>
        <taxon>Spiralia</taxon>
        <taxon>Gnathifera</taxon>
        <taxon>Rotifera</taxon>
        <taxon>Eurotatoria</taxon>
        <taxon>Bdelloidea</taxon>
        <taxon>Philodinida</taxon>
        <taxon>Philodinidae</taxon>
        <taxon>Rotaria</taxon>
    </lineage>
</organism>
<feature type="region of interest" description="Disordered" evidence="1">
    <location>
        <begin position="41"/>
        <end position="79"/>
    </location>
</feature>
<evidence type="ECO:0000313" key="3">
    <source>
        <dbReference type="EMBL" id="CAF1348190.1"/>
    </source>
</evidence>
<dbReference type="EMBL" id="CAJOBH010039062">
    <property type="protein sequence ID" value="CAF4318586.1"/>
    <property type="molecule type" value="Genomic_DNA"/>
</dbReference>
<dbReference type="Proteomes" id="UP000681967">
    <property type="component" value="Unassembled WGS sequence"/>
</dbReference>
<comment type="caution">
    <text evidence="4">The sequence shown here is derived from an EMBL/GenBank/DDBJ whole genome shotgun (WGS) entry which is preliminary data.</text>
</comment>
<dbReference type="EMBL" id="CAJNOV010009034">
    <property type="protein sequence ID" value="CAF1348190.1"/>
    <property type="molecule type" value="Genomic_DNA"/>
</dbReference>
<reference evidence="4" key="1">
    <citation type="submission" date="2021-02" db="EMBL/GenBank/DDBJ databases">
        <authorList>
            <person name="Nowell W R."/>
        </authorList>
    </citation>
    <scope>NUCLEOTIDE SEQUENCE</scope>
</reference>
<dbReference type="EMBL" id="CAJOBI010003492">
    <property type="protein sequence ID" value="CAF3970677.1"/>
    <property type="molecule type" value="Genomic_DNA"/>
</dbReference>
<evidence type="ECO:0000256" key="1">
    <source>
        <dbReference type="SAM" id="MobiDB-lite"/>
    </source>
</evidence>
<sequence>MAAVVSSYPQHVYHQQAYFNSNLPPFYGAQYIPSNFYKPRLQKSHKQQPKPQTPTPTKPVENIDSNLQQLRPRREPRIHRQVILLPTPEPIYRQVRHRLPTPERRVIQRTVIQKANGEVHIRHQRHRKSVRSHSQSRAATETPTSRTRPTNAD</sequence>
<dbReference type="Proteomes" id="UP000676336">
    <property type="component" value="Unassembled WGS sequence"/>
</dbReference>
<dbReference type="EMBL" id="CAJNRE010000635">
    <property type="protein sequence ID" value="CAF1929456.1"/>
    <property type="molecule type" value="Genomic_DNA"/>
</dbReference>